<evidence type="ECO:0000313" key="2">
    <source>
        <dbReference type="EMBL" id="MBE2986246.1"/>
    </source>
</evidence>
<dbReference type="InterPro" id="IPR004516">
    <property type="entry name" value="HisRS/HisZ"/>
</dbReference>
<dbReference type="RefSeq" id="WP_170015822.1">
    <property type="nucleotide sequence ID" value="NZ_CP012545.1"/>
</dbReference>
<accession>A0AAW3ZSS6</accession>
<reference evidence="3 4" key="1">
    <citation type="submission" date="2015-08" db="EMBL/GenBank/DDBJ databases">
        <title>Comparative genomics of the Campylobacter concisus group.</title>
        <authorList>
            <person name="Yee E."/>
            <person name="Chapman M.H."/>
            <person name="Huynh S."/>
            <person name="Bono J.L."/>
            <person name="On S.L."/>
            <person name="St Leger J."/>
            <person name="Foster G."/>
            <person name="Parker C.T."/>
            <person name="Miller W.G."/>
        </authorList>
    </citation>
    <scope>NUCLEOTIDE SEQUENCE [LARGE SCALE GENOMIC DNA]</scope>
    <source>
        <strain evidence="3 4">RM9337</strain>
    </source>
</reference>
<dbReference type="GO" id="GO:0005737">
    <property type="term" value="C:cytoplasm"/>
    <property type="evidence" value="ECO:0007669"/>
    <property type="project" value="InterPro"/>
</dbReference>
<feature type="domain" description="Class II Histidinyl-tRNA synthetase (HisRS)-like catalytic core" evidence="1">
    <location>
        <begin position="26"/>
        <end position="281"/>
    </location>
</feature>
<name>A0AAW3ZSS6_9BACT</name>
<dbReference type="GO" id="GO:0016757">
    <property type="term" value="F:glycosyltransferase activity"/>
    <property type="evidence" value="ECO:0007669"/>
    <property type="project" value="UniProtKB-KW"/>
</dbReference>
<dbReference type="Pfam" id="PF13393">
    <property type="entry name" value="tRNA-synt_His"/>
    <property type="match status" value="1"/>
</dbReference>
<evidence type="ECO:0000259" key="1">
    <source>
        <dbReference type="Pfam" id="PF13393"/>
    </source>
</evidence>
<dbReference type="SUPFAM" id="SSF55681">
    <property type="entry name" value="Class II aaRS and biotin synthetases"/>
    <property type="match status" value="1"/>
</dbReference>
<dbReference type="AlphaFoldDB" id="A0AAW3ZSS6"/>
<dbReference type="Proteomes" id="UP000650616">
    <property type="component" value="Unassembled WGS sequence"/>
</dbReference>
<dbReference type="Gene3D" id="3.30.930.10">
    <property type="entry name" value="Bira Bifunctional Protein, Domain 2"/>
    <property type="match status" value="1"/>
</dbReference>
<protein>
    <submittedName>
        <fullName evidence="3">ATP phosphoribosyltransferase regulatory subunit</fullName>
    </submittedName>
</protein>
<dbReference type="Proteomes" id="UP001318760">
    <property type="component" value="Unassembled WGS sequence"/>
</dbReference>
<comment type="caution">
    <text evidence="3">The sequence shown here is derived from an EMBL/GenBank/DDBJ whole genome shotgun (WGS) entry which is preliminary data.</text>
</comment>
<dbReference type="EMBL" id="LIWG01000003">
    <property type="protein sequence ID" value="MBE3607817.1"/>
    <property type="molecule type" value="Genomic_DNA"/>
</dbReference>
<organism evidence="3 4">
    <name type="scientific">Campylobacter californiensis</name>
    <dbReference type="NCBI Taxonomy" id="1032243"/>
    <lineage>
        <taxon>Bacteria</taxon>
        <taxon>Pseudomonadati</taxon>
        <taxon>Campylobacterota</taxon>
        <taxon>Epsilonproteobacteria</taxon>
        <taxon>Campylobacterales</taxon>
        <taxon>Campylobacteraceae</taxon>
        <taxon>Campylobacter</taxon>
    </lineage>
</organism>
<keyword evidence="3" id="KW-0328">Glycosyltransferase</keyword>
<gene>
    <name evidence="2" type="ORF">CCAL12919_03740</name>
    <name evidence="3" type="ORF">CCAL9337_03615</name>
</gene>
<evidence type="ECO:0000313" key="5">
    <source>
        <dbReference type="Proteomes" id="UP001318760"/>
    </source>
</evidence>
<keyword evidence="4" id="KW-1185">Reference proteome</keyword>
<dbReference type="GO" id="GO:0006427">
    <property type="term" value="P:histidyl-tRNA aminoacylation"/>
    <property type="evidence" value="ECO:0007669"/>
    <property type="project" value="TreeGrafter"/>
</dbReference>
<dbReference type="PANTHER" id="PTHR43707">
    <property type="entry name" value="HISTIDYL-TRNA SYNTHETASE"/>
    <property type="match status" value="1"/>
</dbReference>
<dbReference type="InterPro" id="IPR045864">
    <property type="entry name" value="aa-tRNA-synth_II/BPL/LPL"/>
</dbReference>
<dbReference type="InterPro" id="IPR041715">
    <property type="entry name" value="HisRS-like_core"/>
</dbReference>
<evidence type="ECO:0000313" key="3">
    <source>
        <dbReference type="EMBL" id="MBE3607817.1"/>
    </source>
</evidence>
<proteinExistence type="predicted"/>
<dbReference type="PANTHER" id="PTHR43707:SF1">
    <property type="entry name" value="HISTIDINE--TRNA LIGASE, MITOCHONDRIAL-RELATED"/>
    <property type="match status" value="1"/>
</dbReference>
<dbReference type="EMBL" id="JADBHS010000005">
    <property type="protein sequence ID" value="MBE2986246.1"/>
    <property type="molecule type" value="Genomic_DNA"/>
</dbReference>
<reference evidence="2 5" key="2">
    <citation type="submission" date="2020-10" db="EMBL/GenBank/DDBJ databases">
        <title>Campylobacter californiensis sp. nov. isolated from cattle and feral swine in California.</title>
        <authorList>
            <person name="Miller W.G."/>
        </authorList>
    </citation>
    <scope>NUCLEOTIDE SEQUENCE [LARGE SCALE GENOMIC DNA]</scope>
    <source>
        <strain evidence="2 5">RM12919</strain>
    </source>
</reference>
<dbReference type="GO" id="GO:0004821">
    <property type="term" value="F:histidine-tRNA ligase activity"/>
    <property type="evidence" value="ECO:0007669"/>
    <property type="project" value="TreeGrafter"/>
</dbReference>
<evidence type="ECO:0000313" key="4">
    <source>
        <dbReference type="Proteomes" id="UP000650616"/>
    </source>
</evidence>
<sequence length="287" mass="32802">MRENTQNLNVYEHEIPIGSRLYFGKSAKVKREIEQKASEILTDEGFSEMVTPFFSYHQHLSVNATQLLRFSDHANHQISLRADSTVDVVRIALRRLKSDKGKKWFYIQPVFRYPSSEIYQIGAELIGESDLSISLKIVAKLLGELGLKPVLQVSNIEIPHTICEILNLSIDVFERGQIEQILAQDVDWLNRLALLKSPEEIDEVSKIVPKELVKPLTNLKELAKASEYENLRIVPLYYSKMRYYDKLFFRFLSQNSILAGGGNYEIDGAQSSGFAVYTDALIEQLID</sequence>
<keyword evidence="3" id="KW-0808">Transferase</keyword>
<dbReference type="NCBIfam" id="NF008946">
    <property type="entry name" value="PRK12293.1"/>
    <property type="match status" value="1"/>
</dbReference>